<dbReference type="EMBL" id="VIVL01000013">
    <property type="protein sequence ID" value="TWD76194.1"/>
    <property type="molecule type" value="Genomic_DNA"/>
</dbReference>
<name>A0A561BBB0_9BURK</name>
<reference evidence="1 2" key="1">
    <citation type="submission" date="2019-06" db="EMBL/GenBank/DDBJ databases">
        <title>Sorghum-associated microbial communities from plants grown in Nebraska, USA.</title>
        <authorList>
            <person name="Schachtman D."/>
        </authorList>
    </citation>
    <scope>NUCLEOTIDE SEQUENCE [LARGE SCALE GENOMIC DNA]</scope>
    <source>
        <strain evidence="1 2">T529</strain>
    </source>
</reference>
<accession>A0A561BBB0</accession>
<sequence length="324" mass="33800">MGATRSDSVALGAGQVDGGVGDAVGAIGRVARAAVAQRRSVEPLVAGRRVPPALEQRCEEVHALVGRLAEGVERGRALAEVRAVALLEGQVGFGVERGEVAASDVEVLRVVGADAQQLVLADGAGQPEHRARQAGGAEGAVELDRVLPDQRQHDRVRPAPAQRVERLGKVGGAEGHVHLADQLAAGLGDVAARHAVRHVRPHVVVADGEPAPRTLARAEPADRGPELARRRLADGEDARRRLPAFVERGVDERDLPADGPQDALAHGAGVHADDGVDVARLHQLDQRGLDVGRIVRGVDGQEPAAAPANARLAVELPDGQLGRR</sequence>
<dbReference type="AlphaFoldDB" id="A0A561BBB0"/>
<organism evidence="1 2">
    <name type="scientific">Variovorax beijingensis</name>
    <dbReference type="NCBI Taxonomy" id="2496117"/>
    <lineage>
        <taxon>Bacteria</taxon>
        <taxon>Pseudomonadati</taxon>
        <taxon>Pseudomonadota</taxon>
        <taxon>Betaproteobacteria</taxon>
        <taxon>Burkholderiales</taxon>
        <taxon>Comamonadaceae</taxon>
        <taxon>Variovorax</taxon>
    </lineage>
</organism>
<gene>
    <name evidence="1" type="ORF">FB547_11376</name>
</gene>
<evidence type="ECO:0000313" key="1">
    <source>
        <dbReference type="EMBL" id="TWD76194.1"/>
    </source>
</evidence>
<proteinExistence type="predicted"/>
<comment type="caution">
    <text evidence="1">The sequence shown here is derived from an EMBL/GenBank/DDBJ whole genome shotgun (WGS) entry which is preliminary data.</text>
</comment>
<evidence type="ECO:0000313" key="2">
    <source>
        <dbReference type="Proteomes" id="UP000319722"/>
    </source>
</evidence>
<dbReference type="Proteomes" id="UP000319722">
    <property type="component" value="Unassembled WGS sequence"/>
</dbReference>
<protein>
    <submittedName>
        <fullName evidence="1">Uncharacterized protein</fullName>
    </submittedName>
</protein>